<dbReference type="InterPro" id="IPR001865">
    <property type="entry name" value="Ribosomal_uS2"/>
</dbReference>
<dbReference type="PANTHER" id="PTHR12534">
    <property type="entry name" value="30S RIBOSOMAL PROTEIN S2 PROKARYOTIC AND ORGANELLAR"/>
    <property type="match status" value="1"/>
</dbReference>
<name>A0A2P1G8I4_9CRYP</name>
<dbReference type="InterPro" id="IPR023591">
    <property type="entry name" value="Ribosomal_uS2_flav_dom_sf"/>
</dbReference>
<accession>A0A2P1G8I4</accession>
<protein>
    <submittedName>
        <fullName evidence="2">Ribosomal protein S2</fullName>
    </submittedName>
</protein>
<geneLocation type="mitochondrion" evidence="2"/>
<organism evidence="2">
    <name type="scientific">Cryptomonas curvata</name>
    <dbReference type="NCBI Taxonomy" id="233186"/>
    <lineage>
        <taxon>Eukaryota</taxon>
        <taxon>Cryptophyceae</taxon>
        <taxon>Cryptomonadales</taxon>
        <taxon>Cryptomonadaceae</taxon>
        <taxon>Cryptomonas</taxon>
    </lineage>
</organism>
<dbReference type="RefSeq" id="YP_009476766.1">
    <property type="nucleotide sequence ID" value="NC_037454.1"/>
</dbReference>
<sequence length="199" mass="22626">MEKRCFRMGVSNQFTLSGKKLTKGFIISQSYWGHNKQTLSSSISPHVFGIKNDFVIFNPSHFVEYSKRISVFCSNVILNNGNILFISFGADYKKISVFFGSRSLQSIHINKWVGGSITNNFLKKPCIIVTPVIPKDSFVLKEASKKLIPIITIEDSDYILHKGFYSSFGNDNNKESVSYFYTILSESILKSLLFSYIKK</sequence>
<dbReference type="GO" id="GO:0006412">
    <property type="term" value="P:translation"/>
    <property type="evidence" value="ECO:0007669"/>
    <property type="project" value="InterPro"/>
</dbReference>
<comment type="similarity">
    <text evidence="1">Belongs to the universal ribosomal protein uS2 family.</text>
</comment>
<proteinExistence type="inferred from homology"/>
<dbReference type="GO" id="GO:0005763">
    <property type="term" value="C:mitochondrial small ribosomal subunit"/>
    <property type="evidence" value="ECO:0007669"/>
    <property type="project" value="TreeGrafter"/>
</dbReference>
<dbReference type="Pfam" id="PF00318">
    <property type="entry name" value="Ribosomal_S2"/>
    <property type="match status" value="1"/>
</dbReference>
<dbReference type="InterPro" id="IPR005706">
    <property type="entry name" value="Ribosomal_uS2_bac/mit/plastid"/>
</dbReference>
<dbReference type="Gene3D" id="3.40.50.10490">
    <property type="entry name" value="Glucose-6-phosphate isomerase like protein, domain 1"/>
    <property type="match status" value="1"/>
</dbReference>
<keyword evidence="2" id="KW-0496">Mitochondrion</keyword>
<keyword evidence="2" id="KW-0687">Ribonucleoprotein</keyword>
<keyword evidence="2" id="KW-0689">Ribosomal protein</keyword>
<dbReference type="GO" id="GO:0003735">
    <property type="term" value="F:structural constituent of ribosome"/>
    <property type="evidence" value="ECO:0007669"/>
    <property type="project" value="InterPro"/>
</dbReference>
<dbReference type="SUPFAM" id="SSF52313">
    <property type="entry name" value="Ribosomal protein S2"/>
    <property type="match status" value="1"/>
</dbReference>
<evidence type="ECO:0000256" key="1">
    <source>
        <dbReference type="ARBA" id="ARBA00006242"/>
    </source>
</evidence>
<gene>
    <name evidence="2" type="primary">rps2</name>
    <name evidence="2" type="ORF">CplaMt_p041</name>
</gene>
<evidence type="ECO:0000313" key="2">
    <source>
        <dbReference type="EMBL" id="AVM81259.1"/>
    </source>
</evidence>
<reference evidence="2" key="1">
    <citation type="submission" date="2017-12" db="EMBL/GenBank/DDBJ databases">
        <title>Comparative mitochondrial genomics of cryptophyte algae: gene shuffling and dynamic mobile genetic elements.</title>
        <authorList>
            <person name="Kim J.I."/>
            <person name="Yoon H.S."/>
            <person name="Yi G."/>
            <person name="Shin W."/>
            <person name="Archibald J.M."/>
        </authorList>
    </citation>
    <scope>NUCLEOTIDE SEQUENCE</scope>
    <source>
        <strain evidence="2">FBCC300012D</strain>
    </source>
</reference>
<dbReference type="EMBL" id="MG680942">
    <property type="protein sequence ID" value="AVM81259.1"/>
    <property type="molecule type" value="Genomic_DNA"/>
</dbReference>
<dbReference type="AlphaFoldDB" id="A0A2P1G8I4"/>
<dbReference type="PANTHER" id="PTHR12534:SF0">
    <property type="entry name" value="SMALL RIBOSOMAL SUBUNIT PROTEIN US2M"/>
    <property type="match status" value="1"/>
</dbReference>
<dbReference type="GeneID" id="36496329"/>